<dbReference type="EMBL" id="BJVK01000092">
    <property type="protein sequence ID" value="GEL29521.1"/>
    <property type="molecule type" value="Genomic_DNA"/>
</dbReference>
<dbReference type="Proteomes" id="UP000321893">
    <property type="component" value="Unassembled WGS sequence"/>
</dbReference>
<accession>A0A511DXH1</accession>
<proteinExistence type="predicted"/>
<dbReference type="Pfam" id="PF01521">
    <property type="entry name" value="Fe-S_biosyn"/>
    <property type="match status" value="1"/>
</dbReference>
<dbReference type="SUPFAM" id="SSF89360">
    <property type="entry name" value="HesB-like domain"/>
    <property type="match status" value="1"/>
</dbReference>
<name>A0A511DXH1_LENKE</name>
<feature type="domain" description="Core" evidence="1">
    <location>
        <begin position="1"/>
        <end position="110"/>
    </location>
</feature>
<gene>
    <name evidence="2" type="ORF">LKE01_23410</name>
</gene>
<keyword evidence="3" id="KW-1185">Reference proteome</keyword>
<dbReference type="Gene3D" id="2.60.300.12">
    <property type="entry name" value="HesB-like domain"/>
    <property type="match status" value="1"/>
</dbReference>
<organism evidence="2 3">
    <name type="scientific">Lentilactobacillus kefiri</name>
    <name type="common">Lactobacillus kefiri</name>
    <dbReference type="NCBI Taxonomy" id="33962"/>
    <lineage>
        <taxon>Bacteria</taxon>
        <taxon>Bacillati</taxon>
        <taxon>Bacillota</taxon>
        <taxon>Bacilli</taxon>
        <taxon>Lactobacillales</taxon>
        <taxon>Lactobacillaceae</taxon>
        <taxon>Lentilactobacillus</taxon>
    </lineage>
</organism>
<evidence type="ECO:0000313" key="2">
    <source>
        <dbReference type="EMBL" id="GEL29521.1"/>
    </source>
</evidence>
<dbReference type="AlphaFoldDB" id="A0A511DXH1"/>
<dbReference type="InterPro" id="IPR000361">
    <property type="entry name" value="ATAP_core_dom"/>
</dbReference>
<evidence type="ECO:0000313" key="3">
    <source>
        <dbReference type="Proteomes" id="UP000321893"/>
    </source>
</evidence>
<sequence length="135" mass="15063">MEIIIKEAAKEYLENQLDVEKDLLLAADDGSNEYSKIGGSCAIGDKFQIVATTHKNNNYKIPINNAQNWKLYTSNSEQTFLGTGLTLDLLHNNLVLKDDSGILDNNITFQDADKSANQTDEEKMAERKALSQHIC</sequence>
<protein>
    <recommendedName>
        <fullName evidence="1">Core domain-containing protein</fullName>
    </recommendedName>
</protein>
<dbReference type="RefSeq" id="WP_054769911.1">
    <property type="nucleotide sequence ID" value="NZ_BJVK01000092.1"/>
</dbReference>
<evidence type="ECO:0000259" key="1">
    <source>
        <dbReference type="Pfam" id="PF01521"/>
    </source>
</evidence>
<comment type="caution">
    <text evidence="2">The sequence shown here is derived from an EMBL/GenBank/DDBJ whole genome shotgun (WGS) entry which is preliminary data.</text>
</comment>
<reference evidence="2" key="1">
    <citation type="submission" date="2019-07" db="EMBL/GenBank/DDBJ databases">
        <title>Whole genome shotgun sequence of Lactobacillus kefiri NBRC 15888.</title>
        <authorList>
            <person name="Hosoyama A."/>
            <person name="Uohara A."/>
            <person name="Ohji S."/>
            <person name="Ichikawa N."/>
        </authorList>
    </citation>
    <scope>NUCLEOTIDE SEQUENCE [LARGE SCALE GENOMIC DNA]</scope>
    <source>
        <strain evidence="2">NBRC 15888</strain>
    </source>
</reference>
<dbReference type="InterPro" id="IPR035903">
    <property type="entry name" value="HesB-like_dom_sf"/>
</dbReference>